<accession>A0AAP0BRE6</accession>
<dbReference type="EMBL" id="JBBWWQ010000005">
    <property type="protein sequence ID" value="KAK8947090.1"/>
    <property type="molecule type" value="Genomic_DNA"/>
</dbReference>
<dbReference type="Proteomes" id="UP001418222">
    <property type="component" value="Unassembled WGS sequence"/>
</dbReference>
<dbReference type="AlphaFoldDB" id="A0AAP0BRE6"/>
<dbReference type="Pfam" id="PF14223">
    <property type="entry name" value="Retrotran_gag_2"/>
    <property type="match status" value="1"/>
</dbReference>
<evidence type="ECO:0000313" key="2">
    <source>
        <dbReference type="Proteomes" id="UP001418222"/>
    </source>
</evidence>
<comment type="caution">
    <text evidence="1">The sequence shown here is derived from an EMBL/GenBank/DDBJ whole genome shotgun (WGS) entry which is preliminary data.</text>
</comment>
<evidence type="ECO:0000313" key="1">
    <source>
        <dbReference type="EMBL" id="KAK8947090.1"/>
    </source>
</evidence>
<gene>
    <name evidence="1" type="ORF">KSP39_PZI007438</name>
</gene>
<dbReference type="PANTHER" id="PTHR34676">
    <property type="entry name" value="DUF4219 DOMAIN-CONTAINING PROTEIN-RELATED"/>
    <property type="match status" value="1"/>
</dbReference>
<dbReference type="PANTHER" id="PTHR34676:SF8">
    <property type="entry name" value="TRANSMEMBRANE PROTEIN"/>
    <property type="match status" value="1"/>
</dbReference>
<sequence length="171" mass="19757">MALNTRAFFEGQGISRPPLFTGTDYNYWKARMRCFLITLDIDIWGMVETCYTALTTIVGSVTMEKPNDKWDEIDKLRCKNNAKAMNALFCVLDRTEFNRVCACETAYDIWNLLKVTHEGTSQVKDSKLFQLESEFEKFKMEVDEDVDSMYTRFSKIVNDSKILGKSFSNGD</sequence>
<protein>
    <recommendedName>
        <fullName evidence="3">DUF4219 domain-containing protein</fullName>
    </recommendedName>
</protein>
<evidence type="ECO:0008006" key="3">
    <source>
        <dbReference type="Google" id="ProtNLM"/>
    </source>
</evidence>
<keyword evidence="2" id="KW-1185">Reference proteome</keyword>
<organism evidence="1 2">
    <name type="scientific">Platanthera zijinensis</name>
    <dbReference type="NCBI Taxonomy" id="2320716"/>
    <lineage>
        <taxon>Eukaryota</taxon>
        <taxon>Viridiplantae</taxon>
        <taxon>Streptophyta</taxon>
        <taxon>Embryophyta</taxon>
        <taxon>Tracheophyta</taxon>
        <taxon>Spermatophyta</taxon>
        <taxon>Magnoliopsida</taxon>
        <taxon>Liliopsida</taxon>
        <taxon>Asparagales</taxon>
        <taxon>Orchidaceae</taxon>
        <taxon>Orchidoideae</taxon>
        <taxon>Orchideae</taxon>
        <taxon>Orchidinae</taxon>
        <taxon>Platanthera</taxon>
    </lineage>
</organism>
<proteinExistence type="predicted"/>
<name>A0AAP0BRE6_9ASPA</name>
<reference evidence="1 2" key="1">
    <citation type="journal article" date="2022" name="Nat. Plants">
        <title>Genomes of leafy and leafless Platanthera orchids illuminate the evolution of mycoheterotrophy.</title>
        <authorList>
            <person name="Li M.H."/>
            <person name="Liu K.W."/>
            <person name="Li Z."/>
            <person name="Lu H.C."/>
            <person name="Ye Q.L."/>
            <person name="Zhang D."/>
            <person name="Wang J.Y."/>
            <person name="Li Y.F."/>
            <person name="Zhong Z.M."/>
            <person name="Liu X."/>
            <person name="Yu X."/>
            <person name="Liu D.K."/>
            <person name="Tu X.D."/>
            <person name="Liu B."/>
            <person name="Hao Y."/>
            <person name="Liao X.Y."/>
            <person name="Jiang Y.T."/>
            <person name="Sun W.H."/>
            <person name="Chen J."/>
            <person name="Chen Y.Q."/>
            <person name="Ai Y."/>
            <person name="Zhai J.W."/>
            <person name="Wu S.S."/>
            <person name="Zhou Z."/>
            <person name="Hsiao Y.Y."/>
            <person name="Wu W.L."/>
            <person name="Chen Y.Y."/>
            <person name="Lin Y.F."/>
            <person name="Hsu J.L."/>
            <person name="Li C.Y."/>
            <person name="Wang Z.W."/>
            <person name="Zhao X."/>
            <person name="Zhong W.Y."/>
            <person name="Ma X.K."/>
            <person name="Ma L."/>
            <person name="Huang J."/>
            <person name="Chen G.Z."/>
            <person name="Huang M.Z."/>
            <person name="Huang L."/>
            <person name="Peng D.H."/>
            <person name="Luo Y.B."/>
            <person name="Zou S.Q."/>
            <person name="Chen S.P."/>
            <person name="Lan S."/>
            <person name="Tsai W.C."/>
            <person name="Van de Peer Y."/>
            <person name="Liu Z.J."/>
        </authorList>
    </citation>
    <scope>NUCLEOTIDE SEQUENCE [LARGE SCALE GENOMIC DNA]</scope>
    <source>
        <strain evidence="1">Lor287</strain>
    </source>
</reference>